<accession>X1QF28</accession>
<dbReference type="SUPFAM" id="SSF54523">
    <property type="entry name" value="Pili subunits"/>
    <property type="match status" value="1"/>
</dbReference>
<keyword evidence="1" id="KW-0812">Transmembrane</keyword>
<dbReference type="EMBL" id="BARV01040377">
    <property type="protein sequence ID" value="GAI53421.1"/>
    <property type="molecule type" value="Genomic_DNA"/>
</dbReference>
<name>X1QF28_9ZZZZ</name>
<feature type="transmembrane region" description="Helical" evidence="1">
    <location>
        <begin position="20"/>
        <end position="45"/>
    </location>
</feature>
<gene>
    <name evidence="2" type="ORF">S06H3_61538</name>
</gene>
<evidence type="ECO:0000313" key="2">
    <source>
        <dbReference type="EMBL" id="GAI53421.1"/>
    </source>
</evidence>
<keyword evidence="1" id="KW-0472">Membrane</keyword>
<keyword evidence="1" id="KW-1133">Transmembrane helix</keyword>
<proteinExistence type="predicted"/>
<dbReference type="InterPro" id="IPR012902">
    <property type="entry name" value="N_methyl_site"/>
</dbReference>
<reference evidence="2" key="1">
    <citation type="journal article" date="2014" name="Front. Microbiol.">
        <title>High frequency of phylogenetically diverse reductive dehalogenase-homologous genes in deep subseafloor sedimentary metagenomes.</title>
        <authorList>
            <person name="Kawai M."/>
            <person name="Futagami T."/>
            <person name="Toyoda A."/>
            <person name="Takaki Y."/>
            <person name="Nishi S."/>
            <person name="Hori S."/>
            <person name="Arai W."/>
            <person name="Tsubouchi T."/>
            <person name="Morono Y."/>
            <person name="Uchiyama I."/>
            <person name="Ito T."/>
            <person name="Fujiyama A."/>
            <person name="Inagaki F."/>
            <person name="Takami H."/>
        </authorList>
    </citation>
    <scope>NUCLEOTIDE SEQUENCE</scope>
    <source>
        <strain evidence="2">Expedition CK06-06</strain>
    </source>
</reference>
<sequence>MIKWVSLKNEKGFSLVEVLIALAILGIIGVAILFGLATASTALIIADERATAESLARSQMEYVKNQGYIDYSVEGHEVYQKIIPPSGYQIEFAVELLDPEEDGSGDHGIQKITVTVDHQNKEA</sequence>
<dbReference type="PROSITE" id="PS00409">
    <property type="entry name" value="PROKAR_NTER_METHYL"/>
    <property type="match status" value="1"/>
</dbReference>
<evidence type="ECO:0000256" key="1">
    <source>
        <dbReference type="SAM" id="Phobius"/>
    </source>
</evidence>
<comment type="caution">
    <text evidence="2">The sequence shown here is derived from an EMBL/GenBank/DDBJ whole genome shotgun (WGS) entry which is preliminary data.</text>
</comment>
<organism evidence="2">
    <name type="scientific">marine sediment metagenome</name>
    <dbReference type="NCBI Taxonomy" id="412755"/>
    <lineage>
        <taxon>unclassified sequences</taxon>
        <taxon>metagenomes</taxon>
        <taxon>ecological metagenomes</taxon>
    </lineage>
</organism>
<dbReference type="NCBIfam" id="TIGR02532">
    <property type="entry name" value="IV_pilin_GFxxxE"/>
    <property type="match status" value="1"/>
</dbReference>
<protein>
    <recommendedName>
        <fullName evidence="3">Type II secretion system protein GspI C-terminal domain-containing protein</fullName>
    </recommendedName>
</protein>
<dbReference type="Pfam" id="PF07963">
    <property type="entry name" value="N_methyl"/>
    <property type="match status" value="1"/>
</dbReference>
<dbReference type="AlphaFoldDB" id="X1QF28"/>
<feature type="non-terminal residue" evidence="2">
    <location>
        <position position="123"/>
    </location>
</feature>
<evidence type="ECO:0008006" key="3">
    <source>
        <dbReference type="Google" id="ProtNLM"/>
    </source>
</evidence>
<dbReference type="InterPro" id="IPR045584">
    <property type="entry name" value="Pilin-like"/>
</dbReference>